<dbReference type="PRINTS" id="PR00421">
    <property type="entry name" value="THIOREDOXIN"/>
</dbReference>
<dbReference type="PROSITE" id="PS51352">
    <property type="entry name" value="THIOREDOXIN_2"/>
    <property type="match status" value="1"/>
</dbReference>
<dbReference type="InterPro" id="IPR005746">
    <property type="entry name" value="Thioredoxin"/>
</dbReference>
<dbReference type="NCBIfam" id="TIGR01068">
    <property type="entry name" value="thioredoxin"/>
    <property type="match status" value="1"/>
</dbReference>
<keyword evidence="4" id="KW-1015">Disulfide bond</keyword>
<dbReference type="CDD" id="cd02947">
    <property type="entry name" value="TRX_family"/>
    <property type="match status" value="1"/>
</dbReference>
<evidence type="ECO:0000256" key="2">
    <source>
        <dbReference type="ARBA" id="ARBA00022448"/>
    </source>
</evidence>
<proteinExistence type="inferred from homology"/>
<keyword evidence="10" id="KW-1185">Reference proteome</keyword>
<dbReference type="InterPro" id="IPR013766">
    <property type="entry name" value="Thioredoxin_domain"/>
</dbReference>
<evidence type="ECO:0000313" key="10">
    <source>
        <dbReference type="Proteomes" id="UP001059401"/>
    </source>
</evidence>
<dbReference type="Proteomes" id="UP001059401">
    <property type="component" value="Chromosome"/>
</dbReference>
<name>A0ABY5HY72_9SPIR</name>
<protein>
    <recommendedName>
        <fullName evidence="6 7">Thioredoxin</fullName>
    </recommendedName>
</protein>
<evidence type="ECO:0000256" key="4">
    <source>
        <dbReference type="ARBA" id="ARBA00023157"/>
    </source>
</evidence>
<evidence type="ECO:0000256" key="3">
    <source>
        <dbReference type="ARBA" id="ARBA00022982"/>
    </source>
</evidence>
<gene>
    <name evidence="9" type="primary">trxA</name>
    <name evidence="9" type="ORF">E4N76_12430</name>
</gene>
<dbReference type="SUPFAM" id="SSF52833">
    <property type="entry name" value="Thioredoxin-like"/>
    <property type="match status" value="1"/>
</dbReference>
<dbReference type="EMBL" id="CP038802">
    <property type="protein sequence ID" value="UTY30110.1"/>
    <property type="molecule type" value="Genomic_DNA"/>
</dbReference>
<dbReference type="InterPro" id="IPR017937">
    <property type="entry name" value="Thioredoxin_CS"/>
</dbReference>
<dbReference type="InterPro" id="IPR036249">
    <property type="entry name" value="Thioredoxin-like_sf"/>
</dbReference>
<dbReference type="PANTHER" id="PTHR45663">
    <property type="entry name" value="GEO12009P1"/>
    <property type="match status" value="1"/>
</dbReference>
<evidence type="ECO:0000256" key="5">
    <source>
        <dbReference type="ARBA" id="ARBA00023284"/>
    </source>
</evidence>
<dbReference type="Gene3D" id="3.40.30.10">
    <property type="entry name" value="Glutaredoxin"/>
    <property type="match status" value="1"/>
</dbReference>
<dbReference type="Pfam" id="PF00085">
    <property type="entry name" value="Thioredoxin"/>
    <property type="match status" value="1"/>
</dbReference>
<evidence type="ECO:0000259" key="8">
    <source>
        <dbReference type="PROSITE" id="PS51352"/>
    </source>
</evidence>
<evidence type="ECO:0000313" key="9">
    <source>
        <dbReference type="EMBL" id="UTY30110.1"/>
    </source>
</evidence>
<dbReference type="PROSITE" id="PS00194">
    <property type="entry name" value="THIOREDOXIN_1"/>
    <property type="match status" value="1"/>
</dbReference>
<evidence type="ECO:0000256" key="6">
    <source>
        <dbReference type="NCBIfam" id="TIGR01068"/>
    </source>
</evidence>
<feature type="domain" description="Thioredoxin" evidence="8">
    <location>
        <begin position="1"/>
        <end position="107"/>
    </location>
</feature>
<comment type="similarity">
    <text evidence="1 7">Belongs to the thioredoxin family.</text>
</comment>
<keyword evidence="2" id="KW-0813">Transport</keyword>
<reference evidence="9" key="1">
    <citation type="submission" date="2019-04" db="EMBL/GenBank/DDBJ databases">
        <title>Whole genome sequencing of oral phylogroup 2 treponemes.</title>
        <authorList>
            <person name="Chan Y."/>
            <person name="Zeng H.H."/>
            <person name="Yu X.L."/>
            <person name="Leung W.K."/>
            <person name="Watt R.M."/>
        </authorList>
    </citation>
    <scope>NUCLEOTIDE SEQUENCE</scope>
    <source>
        <strain evidence="9">OMZ 847</strain>
    </source>
</reference>
<sequence>MIMAILEVTSANIDETLKTDKPVLIDFWAPWCPSCVQLTPELEAAEAEIGDKAVITKSNVDNARDLAQRYKFMAIPTLILLKDGKEVDRHTGYMPKKDLVDFVSKHI</sequence>
<keyword evidence="3" id="KW-0249">Electron transport</keyword>
<organism evidence="9 10">
    <name type="scientific">Treponema putidum</name>
    <dbReference type="NCBI Taxonomy" id="221027"/>
    <lineage>
        <taxon>Bacteria</taxon>
        <taxon>Pseudomonadati</taxon>
        <taxon>Spirochaetota</taxon>
        <taxon>Spirochaetia</taxon>
        <taxon>Spirochaetales</taxon>
        <taxon>Treponemataceae</taxon>
        <taxon>Treponema</taxon>
    </lineage>
</organism>
<dbReference type="PANTHER" id="PTHR45663:SF11">
    <property type="entry name" value="GEO12009P1"/>
    <property type="match status" value="1"/>
</dbReference>
<evidence type="ECO:0000256" key="7">
    <source>
        <dbReference type="PIRNR" id="PIRNR000077"/>
    </source>
</evidence>
<keyword evidence="5" id="KW-0676">Redox-active center</keyword>
<dbReference type="RefSeq" id="WP_255806607.1">
    <property type="nucleotide sequence ID" value="NZ_CP038802.1"/>
</dbReference>
<accession>A0ABY5HY72</accession>
<dbReference type="PIRSF" id="PIRSF000077">
    <property type="entry name" value="Thioredoxin"/>
    <property type="match status" value="1"/>
</dbReference>
<evidence type="ECO:0000256" key="1">
    <source>
        <dbReference type="ARBA" id="ARBA00008987"/>
    </source>
</evidence>